<dbReference type="Proteomes" id="UP001610563">
    <property type="component" value="Unassembled WGS sequence"/>
</dbReference>
<organism evidence="1 2">
    <name type="scientific">Aspergillus keveii</name>
    <dbReference type="NCBI Taxonomy" id="714993"/>
    <lineage>
        <taxon>Eukaryota</taxon>
        <taxon>Fungi</taxon>
        <taxon>Dikarya</taxon>
        <taxon>Ascomycota</taxon>
        <taxon>Pezizomycotina</taxon>
        <taxon>Eurotiomycetes</taxon>
        <taxon>Eurotiomycetidae</taxon>
        <taxon>Eurotiales</taxon>
        <taxon>Aspergillaceae</taxon>
        <taxon>Aspergillus</taxon>
        <taxon>Aspergillus subgen. Nidulantes</taxon>
    </lineage>
</organism>
<gene>
    <name evidence="1" type="ORF">BJX66DRAFT_32486</name>
</gene>
<comment type="caution">
    <text evidence="1">The sequence shown here is derived from an EMBL/GenBank/DDBJ whole genome shotgun (WGS) entry which is preliminary data.</text>
</comment>
<reference evidence="1 2" key="1">
    <citation type="submission" date="2024-07" db="EMBL/GenBank/DDBJ databases">
        <title>Section-level genome sequencing and comparative genomics of Aspergillus sections Usti and Cavernicolus.</title>
        <authorList>
            <consortium name="Lawrence Berkeley National Laboratory"/>
            <person name="Nybo J.L."/>
            <person name="Vesth T.C."/>
            <person name="Theobald S."/>
            <person name="Frisvad J.C."/>
            <person name="Larsen T.O."/>
            <person name="Kjaerboelling I."/>
            <person name="Rothschild-Mancinelli K."/>
            <person name="Lyhne E.K."/>
            <person name="Kogle M.E."/>
            <person name="Barry K."/>
            <person name="Clum A."/>
            <person name="Na H."/>
            <person name="Ledsgaard L."/>
            <person name="Lin J."/>
            <person name="Lipzen A."/>
            <person name="Kuo A."/>
            <person name="Riley R."/>
            <person name="Mondo S."/>
            <person name="Labutti K."/>
            <person name="Haridas S."/>
            <person name="Pangalinan J."/>
            <person name="Salamov A.A."/>
            <person name="Simmons B.A."/>
            <person name="Magnuson J.K."/>
            <person name="Chen J."/>
            <person name="Drula E."/>
            <person name="Henrissat B."/>
            <person name="Wiebenga A."/>
            <person name="Lubbers R.J."/>
            <person name="Gomes A.C."/>
            <person name="Makela M.R."/>
            <person name="Stajich J."/>
            <person name="Grigoriev I.V."/>
            <person name="Mortensen U.H."/>
            <person name="De Vries R.P."/>
            <person name="Baker S.E."/>
            <person name="Andersen M.R."/>
        </authorList>
    </citation>
    <scope>NUCLEOTIDE SEQUENCE [LARGE SCALE GENOMIC DNA]</scope>
    <source>
        <strain evidence="1 2">CBS 209.92</strain>
    </source>
</reference>
<name>A0ABR4FT13_9EURO</name>
<evidence type="ECO:0000313" key="1">
    <source>
        <dbReference type="EMBL" id="KAL2786386.1"/>
    </source>
</evidence>
<proteinExistence type="predicted"/>
<dbReference type="EMBL" id="JBFTWV010000119">
    <property type="protein sequence ID" value="KAL2786386.1"/>
    <property type="molecule type" value="Genomic_DNA"/>
</dbReference>
<protein>
    <submittedName>
        <fullName evidence="1">Uncharacterized protein</fullName>
    </submittedName>
</protein>
<accession>A0ABR4FT13</accession>
<evidence type="ECO:0000313" key="2">
    <source>
        <dbReference type="Proteomes" id="UP001610563"/>
    </source>
</evidence>
<sequence length="173" mass="18763">MSNSPGYEIIRAAIPKALAQSAAEALLAQPKHSREKYDAIELPPVCSEITTEFVNNTQISVMAKLASPKAVHPQPDHVFAGMFRKTAANPKNLKTAEKGEIYATVALTPLSSGTGWYTFYEGSRANIWEIGDKTPATALSLEVGDVMVWRGDLIYCHSSGGGGMFQTIVYKEK</sequence>
<keyword evidence="2" id="KW-1185">Reference proteome</keyword>